<keyword evidence="7" id="KW-1185">Reference proteome</keyword>
<dbReference type="EMBL" id="OU892284">
    <property type="protein sequence ID" value="CAG9772385.1"/>
    <property type="molecule type" value="Genomic_DNA"/>
</dbReference>
<keyword evidence="2" id="KW-0853">WD repeat</keyword>
<dbReference type="InterPro" id="IPR001680">
    <property type="entry name" value="WD40_rpt"/>
</dbReference>
<evidence type="ECO:0000256" key="2">
    <source>
        <dbReference type="ARBA" id="ARBA00022574"/>
    </source>
</evidence>
<reference evidence="6" key="1">
    <citation type="submission" date="2022-01" db="EMBL/GenBank/DDBJ databases">
        <authorList>
            <person name="King R."/>
        </authorList>
    </citation>
    <scope>NUCLEOTIDE SEQUENCE</scope>
</reference>
<dbReference type="InterPro" id="IPR036322">
    <property type="entry name" value="WD40_repeat_dom_sf"/>
</dbReference>
<evidence type="ECO:0000256" key="3">
    <source>
        <dbReference type="ARBA" id="ARBA00022737"/>
    </source>
</evidence>
<comment type="subcellular location">
    <subcellularLocation>
        <location evidence="1">Cell projection</location>
        <location evidence="1">Cilium</location>
    </subcellularLocation>
</comment>
<evidence type="ECO:0000313" key="7">
    <source>
        <dbReference type="Proteomes" id="UP001152799"/>
    </source>
</evidence>
<dbReference type="OrthoDB" id="4899631at2759"/>
<sequence>MSETSITFVEDRADLVYITKLINVDDFGLKTEVPNKEESETTIGSDVTNKPTESDMKLLEEISGARLSRKLKPFQISYAYGINANVGVINLTQDSRKELIFSSINSVVIYDYCTKKNKHLQAHPSTVNSISIDANGEYLVSTDEDKDGCLIVWCCKTFNPLFSIYKPYPDSAIIMAAISGCARYLVTMGDNLDYYSIDVWLWTLAEDKPKDTYLVNKTHGKPVKICFHPDKDEHIMVVFETQVFFLTWHSEENMLRPTIIPQIYQTNYKLGLMTCGTYMKYSHSSYVSTSTGCILLFRNTLYTQEYEEGPLRNKKMYINAVKVTKSLISTITATPNRILVTGDSRGTILFFDRRIKLLFWIKNPKMGKITAISFALTPKTYSFVDSKVEIKYFPEHAGQILECQYNDMEAEITDLIDTPKDVTMDNNPFLLSDFFISTADSNIFAYDFIRSMATPLFHTADAPITSIDAHDGRPYIVLGFENGRITLINYETKQIVSTFVLPKTKQIKKGGMVSSIKYSRQGLHLVCGRLNGEIWILDPSILQPKITEPFQKGRNQIMKIDFAYNSMQFAYYDNNRTVVLFNYNSEKKCWEFRGKIRSHSFPINDMMFFSTNSNRKSRLYTIGADRYMLQYNNWALNNNDKKPFIITSRDRIEQSALPMNFTAYTRKFGSNTVRYILFADNKHKIKVMHAKTKTPRSLTVAPSSDCFKDAQIRKMKIVPSHNNSRYMVFMTEKHLGISILPPDGNPFRNVGYMVHPKQVTDFALSKDGKQVFTFGKDDRCVLQWHIDPKSVELAAVMGGTELEPFYSFLDGGRNGAFVLEVEELFYYMQSLQQENFDVPRKISDCINLSEVPHLAKACGFFPSNFELEMMMLDIRFRDYDEDGQTKEEVSFVEFMKLLINHMPYDGYSIEEVDEHFKVLCSMADNPRRSKIDRNDFAALIQTDCDGFHNMHSCLTRLLGVLEFGPGNFNFLPTSITKNYLLDKILGLECEEKEEEGDDDYDFDDADFYVTSLRRMM</sequence>
<gene>
    <name evidence="6" type="ORF">CEUTPL_LOCUS12797</name>
</gene>
<dbReference type="AlphaFoldDB" id="A0A9N9QIW5"/>
<dbReference type="SMART" id="SM00320">
    <property type="entry name" value="WD40"/>
    <property type="match status" value="6"/>
</dbReference>
<evidence type="ECO:0000256" key="1">
    <source>
        <dbReference type="ARBA" id="ARBA00004138"/>
    </source>
</evidence>
<dbReference type="SUPFAM" id="SSF47473">
    <property type="entry name" value="EF-hand"/>
    <property type="match status" value="1"/>
</dbReference>
<evidence type="ECO:0000256" key="5">
    <source>
        <dbReference type="ARBA" id="ARBA00040994"/>
    </source>
</evidence>
<proteinExistence type="predicted"/>
<evidence type="ECO:0000256" key="4">
    <source>
        <dbReference type="ARBA" id="ARBA00023273"/>
    </source>
</evidence>
<dbReference type="Pfam" id="PF00400">
    <property type="entry name" value="WD40"/>
    <property type="match status" value="1"/>
</dbReference>
<dbReference type="InterPro" id="IPR011992">
    <property type="entry name" value="EF-hand-dom_pair"/>
</dbReference>
<protein>
    <recommendedName>
        <fullName evidence="5">Cilia- and flagella-associated protein 251</fullName>
    </recommendedName>
</protein>
<dbReference type="PANTHER" id="PTHR13720:SF13">
    <property type="entry name" value="CILIA- AND FLAGELLA-ASSOCIATED PROTEIN 251"/>
    <property type="match status" value="1"/>
</dbReference>
<dbReference type="GO" id="GO:0031514">
    <property type="term" value="C:motile cilium"/>
    <property type="evidence" value="ECO:0007669"/>
    <property type="project" value="TreeGrafter"/>
</dbReference>
<organism evidence="6 7">
    <name type="scientific">Ceutorhynchus assimilis</name>
    <name type="common">cabbage seed weevil</name>
    <dbReference type="NCBI Taxonomy" id="467358"/>
    <lineage>
        <taxon>Eukaryota</taxon>
        <taxon>Metazoa</taxon>
        <taxon>Ecdysozoa</taxon>
        <taxon>Arthropoda</taxon>
        <taxon>Hexapoda</taxon>
        <taxon>Insecta</taxon>
        <taxon>Pterygota</taxon>
        <taxon>Neoptera</taxon>
        <taxon>Endopterygota</taxon>
        <taxon>Coleoptera</taxon>
        <taxon>Polyphaga</taxon>
        <taxon>Cucujiformia</taxon>
        <taxon>Curculionidae</taxon>
        <taxon>Ceutorhynchinae</taxon>
        <taxon>Ceutorhynchus</taxon>
    </lineage>
</organism>
<evidence type="ECO:0000313" key="6">
    <source>
        <dbReference type="EMBL" id="CAG9772385.1"/>
    </source>
</evidence>
<dbReference type="Proteomes" id="UP001152799">
    <property type="component" value="Chromosome 8"/>
</dbReference>
<dbReference type="Gene3D" id="2.130.10.10">
    <property type="entry name" value="YVTN repeat-like/Quinoprotein amine dehydrogenase"/>
    <property type="match status" value="2"/>
</dbReference>
<name>A0A9N9QIW5_9CUCU</name>
<keyword evidence="3" id="KW-0677">Repeat</keyword>
<accession>A0A9N9QIW5</accession>
<keyword evidence="4" id="KW-0966">Cell projection</keyword>
<dbReference type="InterPro" id="IPR050630">
    <property type="entry name" value="WD_repeat_EMAP"/>
</dbReference>
<dbReference type="SUPFAM" id="SSF50978">
    <property type="entry name" value="WD40 repeat-like"/>
    <property type="match status" value="2"/>
</dbReference>
<dbReference type="PANTHER" id="PTHR13720">
    <property type="entry name" value="WD-40 REPEAT PROTEIN"/>
    <property type="match status" value="1"/>
</dbReference>
<dbReference type="InterPro" id="IPR015943">
    <property type="entry name" value="WD40/YVTN_repeat-like_dom_sf"/>
</dbReference>